<dbReference type="PANTHER" id="PTHR47691">
    <property type="entry name" value="REGULATOR-RELATED"/>
    <property type="match status" value="1"/>
</dbReference>
<dbReference type="InterPro" id="IPR011990">
    <property type="entry name" value="TPR-like_helical_dom_sf"/>
</dbReference>
<evidence type="ECO:0000313" key="1">
    <source>
        <dbReference type="EMBL" id="RJF75217.1"/>
    </source>
</evidence>
<dbReference type="AlphaFoldDB" id="A0A418VGP3"/>
<dbReference type="RefSeq" id="WP_119760432.1">
    <property type="nucleotide sequence ID" value="NZ_QYUJ01000006.1"/>
</dbReference>
<sequence>MLHTLNGLKMGRIRSVKALLALTYVILEGPTPRRRLAELLWPQASQPDSSLRVALHGLRSGKEKKEKLLDSEEPVSSSYGCDALTLLQLRGEAVLAAYPGPFLSSVPLEGVSTEFEEWVYAQRERLAAHVQAELLFSARQHPPMPAAALAEQAYRLAGTPPPTPERLTELLALSLPGSPLEAELKRELRGLEDIPQAPSTAPRARRLLGRDPELTQLLDWATGHQTGTQVALVSGMGGIGKSALTTSLLRELAAQGRGTTFVNAEPLRSAAEVLGAAGQARPGPPAPDLPGLAQHLGAGHVILLDGVDGMDDLGELLTEWTQAAPELRWVLTGRHVQLGLPGAPGHTERQTGQTTLPSGLPVLSIRLGGLPIPEAGDDLNELADNPAVQFLLREARRFQRDLELTPATAPHLGSLARRLQGHPMSMLLACGWLAVESLDAVHARVLHSLSGLHDRAEPARGLPQLARQTWSFLRPQTQRDLIRLTPFVDFDPVLMPAYGIPETSIDELLHLSLLEAHQPGSERLRLHPLVSDLASTELQGKALDRARAQHSAHYLAWFGQQPAAAPQVRDELANVMRASEHAARQGTLTAGDVNRLLSFFQASAQLSSGFEVMSTLAQLCFEARASAQVQAAVEIAQMWLAYQSGHLLDAQMLVTQFLNSELANEPMNRLKALNTLAGIRTSQGQWKAATALHEEALAVAESLNDTGRQAMQLMNLLPILIKDGNLERTRQLLPRAEKLTQDLNWTNLQHHLLWVYLELPEPNFREIIPRTQQLLKTAIDQGDALQAMWAEYYAARCLQGMGQQRAALERLHSLIEKAKTEEAFNIIVSCYILQTELLYAVGRSAQARRSALLALEQANKNNDFNDLVVIALTVARDLKQTNSVGLTRQLARIVNDTRTVQRDRQWAAALVEIPVEDASPLDPLELTGFLQAHLR</sequence>
<accession>A0A418VGP3</accession>
<protein>
    <submittedName>
        <fullName evidence="1">Uncharacterized protein</fullName>
    </submittedName>
</protein>
<dbReference type="SUPFAM" id="SSF48452">
    <property type="entry name" value="TPR-like"/>
    <property type="match status" value="1"/>
</dbReference>
<dbReference type="SUPFAM" id="SSF52540">
    <property type="entry name" value="P-loop containing nucleoside triphosphate hydrolases"/>
    <property type="match status" value="1"/>
</dbReference>
<dbReference type="Gene3D" id="1.25.40.10">
    <property type="entry name" value="Tetratricopeptide repeat domain"/>
    <property type="match status" value="1"/>
</dbReference>
<dbReference type="Proteomes" id="UP000286287">
    <property type="component" value="Unassembled WGS sequence"/>
</dbReference>
<comment type="caution">
    <text evidence="1">The sequence shown here is derived from an EMBL/GenBank/DDBJ whole genome shotgun (WGS) entry which is preliminary data.</text>
</comment>
<dbReference type="InterPro" id="IPR027417">
    <property type="entry name" value="P-loop_NTPase"/>
</dbReference>
<organism evidence="1 2">
    <name type="scientific">Deinococcus cavernae</name>
    <dbReference type="NCBI Taxonomy" id="2320857"/>
    <lineage>
        <taxon>Bacteria</taxon>
        <taxon>Thermotogati</taxon>
        <taxon>Deinococcota</taxon>
        <taxon>Deinococci</taxon>
        <taxon>Deinococcales</taxon>
        <taxon>Deinococcaceae</taxon>
        <taxon>Deinococcus</taxon>
    </lineage>
</organism>
<proteinExistence type="predicted"/>
<evidence type="ECO:0000313" key="2">
    <source>
        <dbReference type="Proteomes" id="UP000286287"/>
    </source>
</evidence>
<keyword evidence="2" id="KW-1185">Reference proteome</keyword>
<reference evidence="1 2" key="1">
    <citation type="submission" date="2018-09" db="EMBL/GenBank/DDBJ databases">
        <authorList>
            <person name="Zhu H."/>
        </authorList>
    </citation>
    <scope>NUCLEOTIDE SEQUENCE [LARGE SCALE GENOMIC DNA]</scope>
    <source>
        <strain evidence="1 2">K2S05-167</strain>
    </source>
</reference>
<dbReference type="OrthoDB" id="58860at2"/>
<dbReference type="PANTHER" id="PTHR47691:SF3">
    <property type="entry name" value="HTH-TYPE TRANSCRIPTIONAL REGULATOR RV0890C-RELATED"/>
    <property type="match status" value="1"/>
</dbReference>
<dbReference type="Gene3D" id="3.40.50.300">
    <property type="entry name" value="P-loop containing nucleotide triphosphate hydrolases"/>
    <property type="match status" value="1"/>
</dbReference>
<dbReference type="EMBL" id="QYUJ01000006">
    <property type="protein sequence ID" value="RJF75217.1"/>
    <property type="molecule type" value="Genomic_DNA"/>
</dbReference>
<name>A0A418VGP3_9DEIO</name>
<gene>
    <name evidence="1" type="ORF">D3875_01495</name>
</gene>